<dbReference type="OrthoDB" id="541375at2759"/>
<keyword evidence="4 7" id="KW-0378">Hydrolase</keyword>
<organism evidence="9 10">
    <name type="scientific">Collybiopsis confluens</name>
    <dbReference type="NCBI Taxonomy" id="2823264"/>
    <lineage>
        <taxon>Eukaryota</taxon>
        <taxon>Fungi</taxon>
        <taxon>Dikarya</taxon>
        <taxon>Basidiomycota</taxon>
        <taxon>Agaricomycotina</taxon>
        <taxon>Agaricomycetes</taxon>
        <taxon>Agaricomycetidae</taxon>
        <taxon>Agaricales</taxon>
        <taxon>Marasmiineae</taxon>
        <taxon>Omphalotaceae</taxon>
        <taxon>Collybiopsis</taxon>
    </lineage>
</organism>
<dbReference type="EC" id="3.1.3.-" evidence="7"/>
<dbReference type="GO" id="GO:0006974">
    <property type="term" value="P:DNA damage response"/>
    <property type="evidence" value="ECO:0007669"/>
    <property type="project" value="TreeGrafter"/>
</dbReference>
<dbReference type="SUPFAM" id="SSF111321">
    <property type="entry name" value="AF1104-like"/>
    <property type="match status" value="1"/>
</dbReference>
<dbReference type="InterPro" id="IPR036075">
    <property type="entry name" value="ARMT-1-like_metal-bd_sf"/>
</dbReference>
<comment type="function">
    <text evidence="7">Metal-dependent phosphatase that shows phosphatase activity against several substrates, including fructose-1-phosphate and fructose-6-phosphate. Its preference for fructose-1-phosphate, a strong glycating agent that causes DNA damage rather than a canonical yeast metabolite, suggests a damage-control function in hexose phosphate metabolism.</text>
</comment>
<keyword evidence="10" id="KW-1185">Reference proteome</keyword>
<keyword evidence="5 7" id="KW-0464">Manganese</keyword>
<comment type="catalytic activity">
    <reaction evidence="1 7">
        <text>beta-D-fructose 1-phosphate + H2O = D-fructose + phosphate</text>
        <dbReference type="Rhea" id="RHEA:35603"/>
        <dbReference type="ChEBI" id="CHEBI:15377"/>
        <dbReference type="ChEBI" id="CHEBI:37721"/>
        <dbReference type="ChEBI" id="CHEBI:43474"/>
        <dbReference type="ChEBI" id="CHEBI:138881"/>
    </reaction>
</comment>
<dbReference type="PANTHER" id="PTHR12260:SF6">
    <property type="entry name" value="DAMAGE-CONTROL PHOSPHATASE ARMT1"/>
    <property type="match status" value="1"/>
</dbReference>
<evidence type="ECO:0000256" key="4">
    <source>
        <dbReference type="ARBA" id="ARBA00022801"/>
    </source>
</evidence>
<evidence type="ECO:0000313" key="9">
    <source>
        <dbReference type="EMBL" id="KAF5381897.1"/>
    </source>
</evidence>
<evidence type="ECO:0000259" key="8">
    <source>
        <dbReference type="Pfam" id="PF01937"/>
    </source>
</evidence>
<proteinExistence type="inferred from homology"/>
<reference evidence="9 10" key="1">
    <citation type="journal article" date="2020" name="ISME J.">
        <title>Uncovering the hidden diversity of litter-decomposition mechanisms in mushroom-forming fungi.</title>
        <authorList>
            <person name="Floudas D."/>
            <person name="Bentzer J."/>
            <person name="Ahren D."/>
            <person name="Johansson T."/>
            <person name="Persson P."/>
            <person name="Tunlid A."/>
        </authorList>
    </citation>
    <scope>NUCLEOTIDE SEQUENCE [LARGE SCALE GENOMIC DNA]</scope>
    <source>
        <strain evidence="9 10">CBS 406.79</strain>
    </source>
</reference>
<comment type="cofactor">
    <cofactor evidence="7">
        <name>Mn(2+)</name>
        <dbReference type="ChEBI" id="CHEBI:29035"/>
    </cofactor>
    <cofactor evidence="7">
        <name>Ni(2+)</name>
        <dbReference type="ChEBI" id="CHEBI:49786"/>
    </cofactor>
</comment>
<dbReference type="GO" id="GO:0046872">
    <property type="term" value="F:metal ion binding"/>
    <property type="evidence" value="ECO:0007669"/>
    <property type="project" value="UniProtKB-UniRule"/>
</dbReference>
<dbReference type="InterPro" id="IPR002791">
    <property type="entry name" value="ARMT1-like_metal-bd"/>
</dbReference>
<evidence type="ECO:0000256" key="7">
    <source>
        <dbReference type="RuleBase" id="RU367030"/>
    </source>
</evidence>
<evidence type="ECO:0000256" key="2">
    <source>
        <dbReference type="ARBA" id="ARBA00009519"/>
    </source>
</evidence>
<dbReference type="Proteomes" id="UP000518752">
    <property type="component" value="Unassembled WGS sequence"/>
</dbReference>
<evidence type="ECO:0000256" key="1">
    <source>
        <dbReference type="ARBA" id="ARBA00001326"/>
    </source>
</evidence>
<dbReference type="GO" id="GO:0005634">
    <property type="term" value="C:nucleus"/>
    <property type="evidence" value="ECO:0007669"/>
    <property type="project" value="TreeGrafter"/>
</dbReference>
<dbReference type="InterPro" id="IPR039763">
    <property type="entry name" value="ARMT1"/>
</dbReference>
<accession>A0A8H5HEL1</accession>
<comment type="similarity">
    <text evidence="2 7">Belongs to the damage-control phosphatase family. Sugar phosphate phosphatase III subfamily.</text>
</comment>
<evidence type="ECO:0000256" key="3">
    <source>
        <dbReference type="ARBA" id="ARBA00022723"/>
    </source>
</evidence>
<dbReference type="AlphaFoldDB" id="A0A8H5HEL1"/>
<evidence type="ECO:0000256" key="6">
    <source>
        <dbReference type="ARBA" id="ARBA00048809"/>
    </source>
</evidence>
<keyword evidence="3 7" id="KW-0479">Metal-binding</keyword>
<gene>
    <name evidence="9" type="ORF">D9757_007590</name>
</gene>
<dbReference type="Pfam" id="PF01937">
    <property type="entry name" value="ARMT1-like_dom"/>
    <property type="match status" value="1"/>
</dbReference>
<dbReference type="EMBL" id="JAACJN010000055">
    <property type="protein sequence ID" value="KAF5381897.1"/>
    <property type="molecule type" value="Genomic_DNA"/>
</dbReference>
<dbReference type="PANTHER" id="PTHR12260">
    <property type="entry name" value="DAMAGE-CONTROL PHOSPHATASE ARMT1"/>
    <property type="match status" value="1"/>
</dbReference>
<sequence length="493" mass="56010">MSSMALLTLNPQLFHIFSYETVVKRWPIILAGIVDRVRLSRENHNLHSEAQENQALEAKIAEGKAIIEKVSKLKYDMARDHVMEPIPADGELHVDLYNSLLEELAESSKNTWFTAPWLYAECYLYRLLRSYFVQSKFWRDYDPFRAQKLDVFTKSGPSIYGIAKIMSELTIEKSALESDPSKLKVFFQEMIQMCLWGNATDLSLLTHMSLDDIERLQSVGKEMQAARQEFIMRDDQENVWEHISRVKDGRVDFVLDNAGFELFTDLVFADFLVTYTPYVSEVVFHPKLIPWFVSDVTPRDFNETIESLLDPSFLAFNTSPAPSKEQQQNLQQLANRLKKYVTDGTFSLSVPKETPLGGNSASESLAGFWTKPVPYWNMEAYDPELWKLLKGSDLVIFKGDLHYRKLTGDVQWPASTPLGDALGERLSAAHLVSLTLATGPLAGSFPLLSLRTNKADVAVGLDKDIVAQTEVKDSKWRVDGRFALISFLAEKNV</sequence>
<dbReference type="Gene3D" id="1.20.930.60">
    <property type="match status" value="1"/>
</dbReference>
<comment type="catalytic activity">
    <reaction evidence="6 7">
        <text>beta-D-fructose 6-phosphate = dihydroxyacetone + D-glyceraldehyde 3-phosphate</text>
        <dbReference type="Rhea" id="RHEA:28002"/>
        <dbReference type="ChEBI" id="CHEBI:16016"/>
        <dbReference type="ChEBI" id="CHEBI:57634"/>
        <dbReference type="ChEBI" id="CHEBI:59776"/>
    </reaction>
</comment>
<comment type="caution">
    <text evidence="9">The sequence shown here is derived from an EMBL/GenBank/DDBJ whole genome shotgun (WGS) entry which is preliminary data.</text>
</comment>
<evidence type="ECO:0000313" key="10">
    <source>
        <dbReference type="Proteomes" id="UP000518752"/>
    </source>
</evidence>
<dbReference type="GO" id="GO:0016791">
    <property type="term" value="F:phosphatase activity"/>
    <property type="evidence" value="ECO:0007669"/>
    <property type="project" value="TreeGrafter"/>
</dbReference>
<dbReference type="Gene3D" id="3.40.50.10880">
    <property type="entry name" value="Uncharacterised protein PF01937, DUF89, domain 3"/>
    <property type="match status" value="1"/>
</dbReference>
<comment type="domain">
    <text evidence="7">Subfamily III proteins have a conserved RTxK motif about 40-50 residues from the C-terminus; the threonine may be replaced by serine or cysteine.</text>
</comment>
<name>A0A8H5HEL1_9AGAR</name>
<feature type="domain" description="Damage-control phosphatase ARMT1-like metal-binding" evidence="8">
    <location>
        <begin position="21"/>
        <end position="462"/>
    </location>
</feature>
<evidence type="ECO:0000256" key="5">
    <source>
        <dbReference type="ARBA" id="ARBA00023211"/>
    </source>
</evidence>
<protein>
    <recommendedName>
        <fullName evidence="7">Sugar phosphate phosphatase</fullName>
        <ecNumber evidence="7">3.1.3.-</ecNumber>
    </recommendedName>
</protein>